<protein>
    <submittedName>
        <fullName evidence="1">Uncharacterized protein</fullName>
    </submittedName>
</protein>
<gene>
    <name evidence="1" type="ORF">BV898_04786</name>
</gene>
<dbReference type="AlphaFoldDB" id="A0A1W0X1W0"/>
<sequence>MLRSYPLLLRSYSAPTPLLLRSYSAPTPLLLRSYSAPTPLLLRSYSAPISLLLRSYWGSAVGLNNPNWVVSRFPASAAASSTVGINTPTSCNVPITS</sequence>
<dbReference type="Proteomes" id="UP000192578">
    <property type="component" value="Unassembled WGS sequence"/>
</dbReference>
<evidence type="ECO:0000313" key="2">
    <source>
        <dbReference type="Proteomes" id="UP000192578"/>
    </source>
</evidence>
<evidence type="ECO:0000313" key="1">
    <source>
        <dbReference type="EMBL" id="OQV21302.1"/>
    </source>
</evidence>
<name>A0A1W0X1W0_HYPEX</name>
<organism evidence="1 2">
    <name type="scientific">Hypsibius exemplaris</name>
    <name type="common">Freshwater tardigrade</name>
    <dbReference type="NCBI Taxonomy" id="2072580"/>
    <lineage>
        <taxon>Eukaryota</taxon>
        <taxon>Metazoa</taxon>
        <taxon>Ecdysozoa</taxon>
        <taxon>Tardigrada</taxon>
        <taxon>Eutardigrada</taxon>
        <taxon>Parachela</taxon>
        <taxon>Hypsibioidea</taxon>
        <taxon>Hypsibiidae</taxon>
        <taxon>Hypsibius</taxon>
    </lineage>
</organism>
<accession>A0A1W0X1W0</accession>
<dbReference type="OrthoDB" id="8055574at2759"/>
<proteinExistence type="predicted"/>
<keyword evidence="2" id="KW-1185">Reference proteome</keyword>
<dbReference type="EMBL" id="MTYJ01000024">
    <property type="protein sequence ID" value="OQV21302.1"/>
    <property type="molecule type" value="Genomic_DNA"/>
</dbReference>
<reference evidence="2" key="1">
    <citation type="submission" date="2017-01" db="EMBL/GenBank/DDBJ databases">
        <title>Comparative genomics of anhydrobiosis in the tardigrade Hypsibius dujardini.</title>
        <authorList>
            <person name="Yoshida Y."/>
            <person name="Koutsovoulos G."/>
            <person name="Laetsch D."/>
            <person name="Stevens L."/>
            <person name="Kumar S."/>
            <person name="Horikawa D."/>
            <person name="Ishino K."/>
            <person name="Komine S."/>
            <person name="Tomita M."/>
            <person name="Blaxter M."/>
            <person name="Arakawa K."/>
        </authorList>
    </citation>
    <scope>NUCLEOTIDE SEQUENCE [LARGE SCALE GENOMIC DNA]</scope>
    <source>
        <strain evidence="2">Z151</strain>
    </source>
</reference>
<comment type="caution">
    <text evidence="1">The sequence shown here is derived from an EMBL/GenBank/DDBJ whole genome shotgun (WGS) entry which is preliminary data.</text>
</comment>